<dbReference type="Gene3D" id="3.40.50.720">
    <property type="entry name" value="NAD(P)-binding Rossmann-like Domain"/>
    <property type="match status" value="2"/>
</dbReference>
<reference evidence="2 3" key="1">
    <citation type="submission" date="2020-04" db="EMBL/GenBank/DDBJ databases">
        <title>Perkinsus chesapeaki whole genome sequence.</title>
        <authorList>
            <person name="Bogema D.R."/>
        </authorList>
    </citation>
    <scope>NUCLEOTIDE SEQUENCE [LARGE SCALE GENOMIC DNA]</scope>
    <source>
        <strain evidence="2">ATCC PRA-425</strain>
    </source>
</reference>
<dbReference type="SUPFAM" id="SSF50129">
    <property type="entry name" value="GroES-like"/>
    <property type="match status" value="2"/>
</dbReference>
<dbReference type="InterPro" id="IPR052733">
    <property type="entry name" value="Chloroplast_QOR"/>
</dbReference>
<dbReference type="AlphaFoldDB" id="A0A7J6L4C9"/>
<dbReference type="InterPro" id="IPR036291">
    <property type="entry name" value="NAD(P)-bd_dom_sf"/>
</dbReference>
<protein>
    <recommendedName>
        <fullName evidence="1">Enoyl reductase (ER) domain-containing protein</fullName>
    </recommendedName>
</protein>
<organism evidence="2 3">
    <name type="scientific">Perkinsus chesapeaki</name>
    <name type="common">Clam parasite</name>
    <name type="synonym">Perkinsus andrewsi</name>
    <dbReference type="NCBI Taxonomy" id="330153"/>
    <lineage>
        <taxon>Eukaryota</taxon>
        <taxon>Sar</taxon>
        <taxon>Alveolata</taxon>
        <taxon>Perkinsozoa</taxon>
        <taxon>Perkinsea</taxon>
        <taxon>Perkinsida</taxon>
        <taxon>Perkinsidae</taxon>
        <taxon>Perkinsus</taxon>
    </lineage>
</organism>
<dbReference type="GO" id="GO:0008270">
    <property type="term" value="F:zinc ion binding"/>
    <property type="evidence" value="ECO:0007669"/>
    <property type="project" value="InterPro"/>
</dbReference>
<dbReference type="Proteomes" id="UP000591131">
    <property type="component" value="Unassembled WGS sequence"/>
</dbReference>
<evidence type="ECO:0000313" key="3">
    <source>
        <dbReference type="Proteomes" id="UP000591131"/>
    </source>
</evidence>
<dbReference type="GO" id="GO:0016491">
    <property type="term" value="F:oxidoreductase activity"/>
    <property type="evidence" value="ECO:0007669"/>
    <property type="project" value="InterPro"/>
</dbReference>
<sequence length="642" mass="69617">MKAFVYDSSASSMGWKADKPIPLPTATQVQVKVIAAACNPIDLRLAHMPIVSRWMRGTTVGFDFAGRVTIGSGEYKVGDLVFGRAYSGAMAEFAVANVGEIARVPKGVDPKVAASLPIASLVSLQALRHGGVTEAGKNVLVIGASGGTGSSGVQIAKSLGAKVYAVCSGKNSDFVKSLGADVVMDYTKEGFQLPNDDCPAGTIDVVYDTVTSPEDFNYEPSARKTLKKDGMYVALETPSLVDRAKFWISKSTGRNIQRPQYSMCFAQLNHDDLVTVGDLVAKGALNIHFAEELPFTESSCRKAYQLQKSRHATGKIAFLYGQEDPDKYLWHDAYDVPEPENKKQVQVKVLAAAVNPIDYKLPHFPRGDKVKGQPIGYDFAGRVTRVTDGCEYQEGDMVYGKALKGCLAEYTLADVDHIARVPPQIEPKVAASLPVASLVALQGLRLGGCGETDGKDKSVLVIGASGGVGSSVVQIAKANGCKVYAVCGTSNIDYVKSLGADVVMDYHKEGFELPNDDCPVGTVDMVFDTVTSAEDPNYEPTAKKTLKASGKYICVNSPSNMDWTRYLISYYTHINVQRRNYSLLWTDTNPKDLDKLSELVMDGKLKVNIEEDLPFTEANCRKAYELLKSRRAKGKIVLEMEK</sequence>
<dbReference type="InterPro" id="IPR020843">
    <property type="entry name" value="ER"/>
</dbReference>
<evidence type="ECO:0000313" key="2">
    <source>
        <dbReference type="EMBL" id="KAF4653781.1"/>
    </source>
</evidence>
<comment type="caution">
    <text evidence="2">The sequence shown here is derived from an EMBL/GenBank/DDBJ whole genome shotgun (WGS) entry which is preliminary data.</text>
</comment>
<name>A0A7J6L4C9_PERCH</name>
<dbReference type="CDD" id="cd08267">
    <property type="entry name" value="MDR1"/>
    <property type="match status" value="2"/>
</dbReference>
<dbReference type="EMBL" id="JAAPAO010000788">
    <property type="protein sequence ID" value="KAF4653781.1"/>
    <property type="molecule type" value="Genomic_DNA"/>
</dbReference>
<dbReference type="Pfam" id="PF13602">
    <property type="entry name" value="ADH_zinc_N_2"/>
    <property type="match status" value="2"/>
</dbReference>
<dbReference type="SMART" id="SM00829">
    <property type="entry name" value="PKS_ER"/>
    <property type="match status" value="1"/>
</dbReference>
<dbReference type="InterPro" id="IPR011032">
    <property type="entry name" value="GroES-like_sf"/>
</dbReference>
<dbReference type="Pfam" id="PF08240">
    <property type="entry name" value="ADH_N"/>
    <property type="match status" value="2"/>
</dbReference>
<accession>A0A7J6L4C9</accession>
<feature type="domain" description="Enoyl reductase (ER)" evidence="1">
    <location>
        <begin position="323"/>
        <end position="638"/>
    </location>
</feature>
<proteinExistence type="predicted"/>
<evidence type="ECO:0000259" key="1">
    <source>
        <dbReference type="SMART" id="SM00829"/>
    </source>
</evidence>
<dbReference type="PANTHER" id="PTHR44013">
    <property type="entry name" value="ZINC-TYPE ALCOHOL DEHYDROGENASE-LIKE PROTEIN C16A3.02C"/>
    <property type="match status" value="1"/>
</dbReference>
<dbReference type="OrthoDB" id="9930022at2759"/>
<dbReference type="InterPro" id="IPR002364">
    <property type="entry name" value="Quin_OxRdtase/zeta-crystal_CS"/>
</dbReference>
<dbReference type="PROSITE" id="PS01162">
    <property type="entry name" value="QOR_ZETA_CRYSTAL"/>
    <property type="match status" value="2"/>
</dbReference>
<dbReference type="SUPFAM" id="SSF51735">
    <property type="entry name" value="NAD(P)-binding Rossmann-fold domains"/>
    <property type="match status" value="2"/>
</dbReference>
<dbReference type="InterPro" id="IPR013154">
    <property type="entry name" value="ADH-like_N"/>
</dbReference>
<dbReference type="PANTHER" id="PTHR44013:SF1">
    <property type="entry name" value="ZINC-TYPE ALCOHOL DEHYDROGENASE-LIKE PROTEIN C16A3.02C"/>
    <property type="match status" value="1"/>
</dbReference>
<keyword evidence="3" id="KW-1185">Reference proteome</keyword>
<gene>
    <name evidence="2" type="ORF">FOL47_010293</name>
</gene>
<dbReference type="Gene3D" id="3.90.180.10">
    <property type="entry name" value="Medium-chain alcohol dehydrogenases, catalytic domain"/>
    <property type="match status" value="2"/>
</dbReference>